<feature type="domain" description="G-protein coupled receptors family 1 profile" evidence="10">
    <location>
        <begin position="1"/>
        <end position="158"/>
    </location>
</feature>
<dbReference type="AlphaFoldDB" id="A0AAW1V5D6"/>
<comment type="caution">
    <text evidence="11">The sequence shown here is derived from an EMBL/GenBank/DDBJ whole genome shotgun (WGS) entry which is preliminary data.</text>
</comment>
<dbReference type="PRINTS" id="PR00237">
    <property type="entry name" value="GPCRRHODOPSN"/>
</dbReference>
<comment type="subcellular location">
    <subcellularLocation>
        <location evidence="1">Membrane</location>
        <topology evidence="1">Multi-pass membrane protein</topology>
    </subcellularLocation>
</comment>
<feature type="transmembrane region" description="Helical" evidence="9">
    <location>
        <begin position="40"/>
        <end position="62"/>
    </location>
</feature>
<proteinExistence type="inferred from homology"/>
<keyword evidence="5" id="KW-0297">G-protein coupled receptor</keyword>
<evidence type="ECO:0000256" key="9">
    <source>
        <dbReference type="SAM" id="Phobius"/>
    </source>
</evidence>
<evidence type="ECO:0000313" key="11">
    <source>
        <dbReference type="EMBL" id="KAK9887507.1"/>
    </source>
</evidence>
<dbReference type="Gene3D" id="1.20.1070.10">
    <property type="entry name" value="Rhodopsin 7-helix transmembrane proteins"/>
    <property type="match status" value="1"/>
</dbReference>
<accession>A0AAW1V5D6</accession>
<evidence type="ECO:0000313" key="12">
    <source>
        <dbReference type="Proteomes" id="UP001431783"/>
    </source>
</evidence>
<keyword evidence="12" id="KW-1185">Reference proteome</keyword>
<dbReference type="InterPro" id="IPR000276">
    <property type="entry name" value="GPCR_Rhodpsn"/>
</dbReference>
<dbReference type="InterPro" id="IPR017452">
    <property type="entry name" value="GPCR_Rhodpsn_7TM"/>
</dbReference>
<dbReference type="SUPFAM" id="SSF81321">
    <property type="entry name" value="Family A G protein-coupled receptor-like"/>
    <property type="match status" value="1"/>
</dbReference>
<evidence type="ECO:0000256" key="1">
    <source>
        <dbReference type="ARBA" id="ARBA00004141"/>
    </source>
</evidence>
<gene>
    <name evidence="11" type="ORF">WA026_023057</name>
</gene>
<dbReference type="Proteomes" id="UP001431783">
    <property type="component" value="Unassembled WGS sequence"/>
</dbReference>
<dbReference type="PROSITE" id="PS50262">
    <property type="entry name" value="G_PROTEIN_RECEP_F1_2"/>
    <property type="match status" value="1"/>
</dbReference>
<evidence type="ECO:0000259" key="10">
    <source>
        <dbReference type="PROSITE" id="PS50262"/>
    </source>
</evidence>
<keyword evidence="3 9" id="KW-0812">Transmembrane</keyword>
<dbReference type="GO" id="GO:0004930">
    <property type="term" value="F:G protein-coupled receptor activity"/>
    <property type="evidence" value="ECO:0007669"/>
    <property type="project" value="UniProtKB-KW"/>
</dbReference>
<keyword evidence="6 9" id="KW-0472">Membrane</keyword>
<dbReference type="EMBL" id="JARQZJ010000112">
    <property type="protein sequence ID" value="KAK9887507.1"/>
    <property type="molecule type" value="Genomic_DNA"/>
</dbReference>
<evidence type="ECO:0000256" key="5">
    <source>
        <dbReference type="ARBA" id="ARBA00023040"/>
    </source>
</evidence>
<evidence type="ECO:0000256" key="6">
    <source>
        <dbReference type="ARBA" id="ARBA00023136"/>
    </source>
</evidence>
<feature type="transmembrane region" description="Helical" evidence="9">
    <location>
        <begin position="142"/>
        <end position="161"/>
    </location>
</feature>
<protein>
    <recommendedName>
        <fullName evidence="10">G-protein coupled receptors family 1 profile domain-containing protein</fullName>
    </recommendedName>
</protein>
<keyword evidence="8" id="KW-0807">Transducer</keyword>
<keyword evidence="4 9" id="KW-1133">Transmembrane helix</keyword>
<reference evidence="11 12" key="1">
    <citation type="submission" date="2023-03" db="EMBL/GenBank/DDBJ databases">
        <title>Genome insight into feeding habits of ladybird beetles.</title>
        <authorList>
            <person name="Li H.-S."/>
            <person name="Huang Y.-H."/>
            <person name="Pang H."/>
        </authorList>
    </citation>
    <scope>NUCLEOTIDE SEQUENCE [LARGE SCALE GENOMIC DNA]</scope>
    <source>
        <strain evidence="11">SYSU_2023b</strain>
        <tissue evidence="11">Whole body</tissue>
    </source>
</reference>
<feature type="transmembrane region" description="Helical" evidence="9">
    <location>
        <begin position="103"/>
        <end position="122"/>
    </location>
</feature>
<evidence type="ECO:0000256" key="7">
    <source>
        <dbReference type="ARBA" id="ARBA00023170"/>
    </source>
</evidence>
<sequence>MVYSTTVANKHVPKETIYFTQCAPSWENETDTYFTIARMVFSYTFPLLFMSIAYLQIIRVLWRSGQISHQVVDVAGRQSNSFAMNMNTTTEGQLKSRKKAAKMLVAVVIMFAICYFPVHLFSLLRLTVGLKNSETNRALAMISHWLCYANSAVNPIIYNFMSGKYRKEFRRAFEHGCYWGTDKNGGQSSAFYRKNHRTTRTSGTRCHYDDSSQKDAPIKLNY</sequence>
<organism evidence="11 12">
    <name type="scientific">Henosepilachna vigintioctopunctata</name>
    <dbReference type="NCBI Taxonomy" id="420089"/>
    <lineage>
        <taxon>Eukaryota</taxon>
        <taxon>Metazoa</taxon>
        <taxon>Ecdysozoa</taxon>
        <taxon>Arthropoda</taxon>
        <taxon>Hexapoda</taxon>
        <taxon>Insecta</taxon>
        <taxon>Pterygota</taxon>
        <taxon>Neoptera</taxon>
        <taxon>Endopterygota</taxon>
        <taxon>Coleoptera</taxon>
        <taxon>Polyphaga</taxon>
        <taxon>Cucujiformia</taxon>
        <taxon>Coccinelloidea</taxon>
        <taxon>Coccinellidae</taxon>
        <taxon>Epilachninae</taxon>
        <taxon>Epilachnini</taxon>
        <taxon>Henosepilachna</taxon>
    </lineage>
</organism>
<keyword evidence="7" id="KW-0675">Receptor</keyword>
<dbReference type="GO" id="GO:0005886">
    <property type="term" value="C:plasma membrane"/>
    <property type="evidence" value="ECO:0007669"/>
    <property type="project" value="TreeGrafter"/>
</dbReference>
<dbReference type="Pfam" id="PF00001">
    <property type="entry name" value="7tm_1"/>
    <property type="match status" value="1"/>
</dbReference>
<dbReference type="PANTHER" id="PTHR45695">
    <property type="entry name" value="LEUCOKININ RECEPTOR-RELATED"/>
    <property type="match status" value="1"/>
</dbReference>
<evidence type="ECO:0000256" key="3">
    <source>
        <dbReference type="ARBA" id="ARBA00022692"/>
    </source>
</evidence>
<comment type="similarity">
    <text evidence="2">Belongs to the G-protein coupled receptor 1 family.</text>
</comment>
<evidence type="ECO:0000256" key="2">
    <source>
        <dbReference type="ARBA" id="ARBA00010663"/>
    </source>
</evidence>
<evidence type="ECO:0000256" key="8">
    <source>
        <dbReference type="ARBA" id="ARBA00023224"/>
    </source>
</evidence>
<dbReference type="PANTHER" id="PTHR45695:SF15">
    <property type="entry name" value="OPSIN RH2"/>
    <property type="match status" value="1"/>
</dbReference>
<name>A0AAW1V5D6_9CUCU</name>
<evidence type="ECO:0000256" key="4">
    <source>
        <dbReference type="ARBA" id="ARBA00022989"/>
    </source>
</evidence>